<dbReference type="InterPro" id="IPR016066">
    <property type="entry name" value="A-D-PHexomutase_CS"/>
</dbReference>
<dbReference type="InterPro" id="IPR049022">
    <property type="entry name" value="AMG1_III"/>
</dbReference>
<feature type="domain" description="Alpha-D-phosphohexomutase alpha/beta/alpha" evidence="19">
    <location>
        <begin position="109"/>
        <end position="184"/>
    </location>
</feature>
<dbReference type="Pfam" id="PF21404">
    <property type="entry name" value="AMG1_III"/>
    <property type="match status" value="1"/>
</dbReference>
<dbReference type="InterPro" id="IPR016055">
    <property type="entry name" value="A-D-PHexomutase_a/b/a-I/II/III"/>
</dbReference>
<proteinExistence type="inferred from homology"/>
<dbReference type="Proteomes" id="UP000799118">
    <property type="component" value="Unassembled WGS sequence"/>
</dbReference>
<feature type="binding site" evidence="17">
    <location>
        <position position="290"/>
    </location>
    <ligand>
        <name>Mg(2+)</name>
        <dbReference type="ChEBI" id="CHEBI:18420"/>
    </ligand>
</feature>
<evidence type="ECO:0000256" key="17">
    <source>
        <dbReference type="PIRSR" id="PIRSR016408-3"/>
    </source>
</evidence>
<dbReference type="PIRSF" id="PIRSF016408">
    <property type="entry name" value="PAGM"/>
    <property type="match status" value="1"/>
</dbReference>
<keyword evidence="23" id="KW-1185">Reference proteome</keyword>
<dbReference type="GO" id="GO:0071555">
    <property type="term" value="P:cell wall organization"/>
    <property type="evidence" value="ECO:0007669"/>
    <property type="project" value="UniProtKB-KW"/>
</dbReference>
<evidence type="ECO:0000256" key="9">
    <source>
        <dbReference type="ARBA" id="ARBA00023277"/>
    </source>
</evidence>
<evidence type="ECO:0000256" key="12">
    <source>
        <dbReference type="ARBA" id="ARBA00032065"/>
    </source>
</evidence>
<evidence type="ECO:0000259" key="18">
    <source>
        <dbReference type="Pfam" id="PF00408"/>
    </source>
</evidence>
<dbReference type="InterPro" id="IPR036900">
    <property type="entry name" value="A-D-PHexomutase_C_sf"/>
</dbReference>
<keyword evidence="10" id="KW-0961">Cell wall biogenesis/degradation</keyword>
<gene>
    <name evidence="22" type="ORF">BT96DRAFT_873751</name>
</gene>
<dbReference type="AlphaFoldDB" id="A0A6A4IEJ6"/>
<dbReference type="UniPathway" id="UPA00113">
    <property type="reaction ID" value="UER00530"/>
</dbReference>
<dbReference type="PROSITE" id="PS00710">
    <property type="entry name" value="PGM_PMM"/>
    <property type="match status" value="1"/>
</dbReference>
<evidence type="ECO:0000259" key="21">
    <source>
        <dbReference type="Pfam" id="PF21405"/>
    </source>
</evidence>
<evidence type="ECO:0000256" key="2">
    <source>
        <dbReference type="ARBA" id="ARBA00004865"/>
    </source>
</evidence>
<feature type="binding site" evidence="17">
    <location>
        <position position="292"/>
    </location>
    <ligand>
        <name>Mg(2+)</name>
        <dbReference type="ChEBI" id="CHEBI:18420"/>
    </ligand>
</feature>
<dbReference type="Pfam" id="PF02878">
    <property type="entry name" value="PGM_PMM_I"/>
    <property type="match status" value="1"/>
</dbReference>
<dbReference type="OrthoDB" id="1928at2759"/>
<dbReference type="InterPro" id="IPR016657">
    <property type="entry name" value="PAGM"/>
</dbReference>
<evidence type="ECO:0000256" key="3">
    <source>
        <dbReference type="ARBA" id="ARBA00010231"/>
    </source>
</evidence>
<comment type="function">
    <text evidence="13 14">Catalyzes the conversion of GlcNAc-6-P into GlcNAc-1-P during the synthesis of uridine diphosphate/UDP-GlcNAc, which is a biosynthetic precursor of chitin and also supplies the amino sugars for N-linked oligosaccharides of glycoproteins.</text>
</comment>
<dbReference type="InterPro" id="IPR049023">
    <property type="entry name" value="AMG1_II"/>
</dbReference>
<comment type="pathway">
    <text evidence="2 14">Nucleotide-sugar biosynthesis; UDP-N-acetyl-alpha-D-glucosamine biosynthesis; N-acetyl-alpha-D-glucosamine 1-phosphate from alpha-D-glucosamine 6-phosphate (route I): step 2/2.</text>
</comment>
<feature type="binding site" evidence="16">
    <location>
        <position position="518"/>
    </location>
    <ligand>
        <name>substrate</name>
    </ligand>
</feature>
<evidence type="ECO:0000256" key="13">
    <source>
        <dbReference type="ARBA" id="ARBA00059527"/>
    </source>
</evidence>
<accession>A0A6A4IEJ6</accession>
<dbReference type="GO" id="GO:0005975">
    <property type="term" value="P:carbohydrate metabolic process"/>
    <property type="evidence" value="ECO:0007669"/>
    <property type="project" value="InterPro"/>
</dbReference>
<dbReference type="GO" id="GO:0004610">
    <property type="term" value="F:phosphoacetylglucosamine mutase activity"/>
    <property type="evidence" value="ECO:0007669"/>
    <property type="project" value="UniProtKB-UniRule"/>
</dbReference>
<keyword evidence="5" id="KW-0597">Phosphoprotein</keyword>
<feature type="binding site" evidence="16">
    <location>
        <begin position="509"/>
        <end position="513"/>
    </location>
    <ligand>
        <name>substrate</name>
    </ligand>
</feature>
<dbReference type="Pfam" id="PF00408">
    <property type="entry name" value="PGM_PMM_IV"/>
    <property type="match status" value="1"/>
</dbReference>
<evidence type="ECO:0000256" key="15">
    <source>
        <dbReference type="PIRSR" id="PIRSR016408-1"/>
    </source>
</evidence>
<feature type="binding site" description="via phosphate group" evidence="17">
    <location>
        <position position="69"/>
    </location>
    <ligand>
        <name>Mg(2+)</name>
        <dbReference type="ChEBI" id="CHEBI:18420"/>
    </ligand>
</feature>
<keyword evidence="6 14" id="KW-0479">Metal-binding</keyword>
<evidence type="ECO:0000256" key="11">
    <source>
        <dbReference type="ARBA" id="ARBA00031926"/>
    </source>
</evidence>
<evidence type="ECO:0000313" key="23">
    <source>
        <dbReference type="Proteomes" id="UP000799118"/>
    </source>
</evidence>
<dbReference type="FunFam" id="3.30.310.50:FF:000003">
    <property type="entry name" value="Phosphoacetylglucosamine mutase"/>
    <property type="match status" value="1"/>
</dbReference>
<feature type="binding site" evidence="17">
    <location>
        <position position="294"/>
    </location>
    <ligand>
        <name>Mg(2+)</name>
        <dbReference type="ChEBI" id="CHEBI:18420"/>
    </ligand>
</feature>
<dbReference type="InterPro" id="IPR005843">
    <property type="entry name" value="A-D-PHexomutase_C"/>
</dbReference>
<dbReference type="EMBL" id="ML769392">
    <property type="protein sequence ID" value="KAE9408133.1"/>
    <property type="molecule type" value="Genomic_DNA"/>
</dbReference>
<dbReference type="PANTHER" id="PTHR45955:SF1">
    <property type="entry name" value="PHOSPHOACETYLGLUCOSAMINE MUTASE"/>
    <property type="match status" value="1"/>
</dbReference>
<dbReference type="Pfam" id="PF21405">
    <property type="entry name" value="AMG1_II"/>
    <property type="match status" value="1"/>
</dbReference>
<dbReference type="FunFam" id="3.40.120.10:FF:000013">
    <property type="entry name" value="Phosphoacetylglucosamine mutase"/>
    <property type="match status" value="1"/>
</dbReference>
<evidence type="ECO:0000256" key="5">
    <source>
        <dbReference type="ARBA" id="ARBA00022553"/>
    </source>
</evidence>
<evidence type="ECO:0000313" key="22">
    <source>
        <dbReference type="EMBL" id="KAE9408133.1"/>
    </source>
</evidence>
<dbReference type="FunFam" id="3.40.120.10:FF:000023">
    <property type="entry name" value="Phosphoacetylglucosamine mutase"/>
    <property type="match status" value="1"/>
</dbReference>
<dbReference type="InterPro" id="IPR005844">
    <property type="entry name" value="A-D-PHexomutase_a/b/a-I"/>
</dbReference>
<feature type="domain" description="Phosphoacetylglucosamine mutase AMG1" evidence="20">
    <location>
        <begin position="311"/>
        <end position="448"/>
    </location>
</feature>
<evidence type="ECO:0000256" key="4">
    <source>
        <dbReference type="ARBA" id="ARBA00012731"/>
    </source>
</evidence>
<evidence type="ECO:0000256" key="14">
    <source>
        <dbReference type="PIRNR" id="PIRNR016408"/>
    </source>
</evidence>
<keyword evidence="9" id="KW-0119">Carbohydrate metabolism</keyword>
<organism evidence="22 23">
    <name type="scientific">Gymnopus androsaceus JB14</name>
    <dbReference type="NCBI Taxonomy" id="1447944"/>
    <lineage>
        <taxon>Eukaryota</taxon>
        <taxon>Fungi</taxon>
        <taxon>Dikarya</taxon>
        <taxon>Basidiomycota</taxon>
        <taxon>Agaricomycotina</taxon>
        <taxon>Agaricomycetes</taxon>
        <taxon>Agaricomycetidae</taxon>
        <taxon>Agaricales</taxon>
        <taxon>Marasmiineae</taxon>
        <taxon>Omphalotaceae</taxon>
        <taxon>Gymnopus</taxon>
    </lineage>
</organism>
<dbReference type="SUPFAM" id="SSF55957">
    <property type="entry name" value="Phosphoglucomutase, C-terminal domain"/>
    <property type="match status" value="1"/>
</dbReference>
<dbReference type="GO" id="GO:0006048">
    <property type="term" value="P:UDP-N-acetylglucosamine biosynthetic process"/>
    <property type="evidence" value="ECO:0007669"/>
    <property type="project" value="UniProtKB-UniRule"/>
</dbReference>
<keyword evidence="8 14" id="KW-0413">Isomerase</keyword>
<feature type="domain" description="Alpha-D-phosphohexomutase C-terminal" evidence="18">
    <location>
        <begin position="486"/>
        <end position="537"/>
    </location>
</feature>
<evidence type="ECO:0000256" key="16">
    <source>
        <dbReference type="PIRSR" id="PIRSR016408-2"/>
    </source>
</evidence>
<comment type="similarity">
    <text evidence="3 14">Belongs to the phosphohexose mutase family.</text>
</comment>
<evidence type="ECO:0000259" key="19">
    <source>
        <dbReference type="Pfam" id="PF02878"/>
    </source>
</evidence>
<evidence type="ECO:0000256" key="7">
    <source>
        <dbReference type="ARBA" id="ARBA00022842"/>
    </source>
</evidence>
<evidence type="ECO:0000256" key="6">
    <source>
        <dbReference type="ARBA" id="ARBA00022723"/>
    </source>
</evidence>
<feature type="binding site" evidence="16">
    <location>
        <begin position="384"/>
        <end position="386"/>
    </location>
    <ligand>
        <name>substrate</name>
    </ligand>
</feature>
<feature type="domain" description="Phosphoacetylglucosamine mutase AMG1" evidence="21">
    <location>
        <begin position="198"/>
        <end position="296"/>
    </location>
</feature>
<feature type="active site" description="Phosphoserine intermediate" evidence="15">
    <location>
        <position position="69"/>
    </location>
</feature>
<dbReference type="Gene3D" id="3.30.310.50">
    <property type="entry name" value="Alpha-D-phosphohexomutase, C-terminal domain"/>
    <property type="match status" value="1"/>
</dbReference>
<comment type="cofactor">
    <cofactor evidence="14 17">
        <name>Mg(2+)</name>
        <dbReference type="ChEBI" id="CHEBI:18420"/>
    </cofactor>
    <text evidence="14 17">Binds 1 Mg(2+) ion per subunit.</text>
</comment>
<dbReference type="CDD" id="cd03086">
    <property type="entry name" value="PGM3"/>
    <property type="match status" value="1"/>
</dbReference>
<evidence type="ECO:0000256" key="8">
    <source>
        <dbReference type="ARBA" id="ARBA00023235"/>
    </source>
</evidence>
<reference evidence="22" key="1">
    <citation type="journal article" date="2019" name="Environ. Microbiol.">
        <title>Fungal ecological strategies reflected in gene transcription - a case study of two litter decomposers.</title>
        <authorList>
            <person name="Barbi F."/>
            <person name="Kohler A."/>
            <person name="Barry K."/>
            <person name="Baskaran P."/>
            <person name="Daum C."/>
            <person name="Fauchery L."/>
            <person name="Ihrmark K."/>
            <person name="Kuo A."/>
            <person name="LaButti K."/>
            <person name="Lipzen A."/>
            <person name="Morin E."/>
            <person name="Grigoriev I.V."/>
            <person name="Henrissat B."/>
            <person name="Lindahl B."/>
            <person name="Martin F."/>
        </authorList>
    </citation>
    <scope>NUCLEOTIDE SEQUENCE</scope>
    <source>
        <strain evidence="22">JB14</strain>
    </source>
</reference>
<dbReference type="PANTHER" id="PTHR45955">
    <property type="entry name" value="PHOSPHOACETYLGLUCOSAMINE MUTASE"/>
    <property type="match status" value="1"/>
</dbReference>
<comment type="catalytic activity">
    <reaction evidence="1 14">
        <text>N-acetyl-alpha-D-glucosamine 1-phosphate = N-acetyl-D-glucosamine 6-phosphate</text>
        <dbReference type="Rhea" id="RHEA:23804"/>
        <dbReference type="ChEBI" id="CHEBI:57513"/>
        <dbReference type="ChEBI" id="CHEBI:57776"/>
        <dbReference type="EC" id="5.4.2.3"/>
    </reaction>
</comment>
<protein>
    <recommendedName>
        <fullName evidence="4 14">Phosphoacetylglucosamine mutase</fullName>
        <shortName evidence="14">PAGM</shortName>
        <ecNumber evidence="4 14">5.4.2.3</ecNumber>
    </recommendedName>
    <alternativeName>
        <fullName evidence="12 14">Acetylglucosamine phosphomutase</fullName>
    </alternativeName>
    <alternativeName>
        <fullName evidence="11 14">N-acetylglucosamine-phosphate mutase</fullName>
    </alternativeName>
</protein>
<evidence type="ECO:0000259" key="20">
    <source>
        <dbReference type="Pfam" id="PF21404"/>
    </source>
</evidence>
<dbReference type="EC" id="5.4.2.3" evidence="4 14"/>
<evidence type="ECO:0000256" key="1">
    <source>
        <dbReference type="ARBA" id="ARBA00000558"/>
    </source>
</evidence>
<sequence length="556" mass="59845">MSSALPVESIKSLSDQHPKPSDLHFQYGTAGFRTIANTLDSVLFRVGIIAALRSKRLDGRTIGVMVTASHNPEPASSYDDNGVKLVDPRGEMLEASWEVHATAISNAPTSDALIEVLQSLVQTAKIDLSKPANVVYARDTRPSGPALVAALEDGFKAMGATARDAGVTTTPILHYFVKAINTKGTKYSYGDDSEEGYFQKLSNAYKKLVAGKTPQPPLIVDCANGVGALAGENLKGYLGDALQLILENTSTTTPGALNNACGADYVKTSQKLPPSLANILQPGQRGCSLDGDADRLIYFYLDDRGVFHMLDGDKIAALVAAFIVELVKVAGLEDQIKVGVVQTAYANGASTKYLAERLPVKCVSTGVKHLHHAAERYNVGVYFEANGHGTVLFSQPTIDTLAEYQPSTPAQSRAVEHLVSLTELINQTVGDALSDMLFVEVVLSHKSYNGEEWDSLYVDLPNRLAKVSVPNRNAFKTEDAERRLVSPDGLQSKIDDLVNRYQGGRSFVRPSGTEDVVRVYAEAALRAQADELAMRVAGLVYDEAGGDPASRPKEFL</sequence>
<dbReference type="GO" id="GO:0000287">
    <property type="term" value="F:magnesium ion binding"/>
    <property type="evidence" value="ECO:0007669"/>
    <property type="project" value="InterPro"/>
</dbReference>
<keyword evidence="7 14" id="KW-0460">Magnesium</keyword>
<dbReference type="Gene3D" id="3.40.120.10">
    <property type="entry name" value="Alpha-D-Glucose-1,6-Bisphosphate, subunit A, domain 3"/>
    <property type="match status" value="2"/>
</dbReference>
<dbReference type="SUPFAM" id="SSF53738">
    <property type="entry name" value="Phosphoglucomutase, first 3 domains"/>
    <property type="match status" value="2"/>
</dbReference>
<evidence type="ECO:0000256" key="10">
    <source>
        <dbReference type="ARBA" id="ARBA00023316"/>
    </source>
</evidence>
<name>A0A6A4IEJ6_9AGAR</name>